<feature type="domain" description="GCN5-related N-acetyltransferase-like" evidence="1">
    <location>
        <begin position="276"/>
        <end position="331"/>
    </location>
</feature>
<dbReference type="GO" id="GO:0016791">
    <property type="term" value="F:phosphatase activity"/>
    <property type="evidence" value="ECO:0007669"/>
    <property type="project" value="TreeGrafter"/>
</dbReference>
<dbReference type="InterPro" id="IPR036412">
    <property type="entry name" value="HAD-like_sf"/>
</dbReference>
<dbReference type="SUPFAM" id="SSF56784">
    <property type="entry name" value="HAD-like"/>
    <property type="match status" value="1"/>
</dbReference>
<dbReference type="NCBIfam" id="TIGR01460">
    <property type="entry name" value="HAD-SF-IIA"/>
    <property type="match status" value="1"/>
</dbReference>
<proteinExistence type="predicted"/>
<dbReference type="Pfam" id="PF18407">
    <property type="entry name" value="GNAT_like"/>
    <property type="match status" value="1"/>
</dbReference>
<dbReference type="PANTHER" id="PTHR19288">
    <property type="entry name" value="4-NITROPHENYLPHOSPHATASE-RELATED"/>
    <property type="match status" value="1"/>
</dbReference>
<name>A0A5N0UL11_9PSEU</name>
<dbReference type="EMBL" id="VMNW02000135">
    <property type="protein sequence ID" value="KAA9149690.1"/>
    <property type="molecule type" value="Genomic_DNA"/>
</dbReference>
<dbReference type="InterPro" id="IPR041065">
    <property type="entry name" value="GNAT-like"/>
</dbReference>
<evidence type="ECO:0000259" key="1">
    <source>
        <dbReference type="Pfam" id="PF18407"/>
    </source>
</evidence>
<dbReference type="Pfam" id="PF13242">
    <property type="entry name" value="Hydrolase_like"/>
    <property type="match status" value="1"/>
</dbReference>
<evidence type="ECO:0000313" key="2">
    <source>
        <dbReference type="EMBL" id="KAA9149690.1"/>
    </source>
</evidence>
<dbReference type="GO" id="GO:0005737">
    <property type="term" value="C:cytoplasm"/>
    <property type="evidence" value="ECO:0007669"/>
    <property type="project" value="TreeGrafter"/>
</dbReference>
<dbReference type="Proteomes" id="UP000319769">
    <property type="component" value="Unassembled WGS sequence"/>
</dbReference>
<dbReference type="InterPro" id="IPR023214">
    <property type="entry name" value="HAD_sf"/>
</dbReference>
<protein>
    <submittedName>
        <fullName evidence="2">HAD-IIA family hydrolase</fullName>
    </submittedName>
</protein>
<reference evidence="2" key="1">
    <citation type="submission" date="2019-09" db="EMBL/GenBank/DDBJ databases">
        <authorList>
            <person name="Teo W.F.A."/>
            <person name="Duangmal K."/>
        </authorList>
    </citation>
    <scope>NUCLEOTIDE SEQUENCE [LARGE SCALE GENOMIC DNA]</scope>
    <source>
        <strain evidence="2">K81G1</strain>
    </source>
</reference>
<dbReference type="RefSeq" id="WP_144758279.1">
    <property type="nucleotide sequence ID" value="NZ_VMNW02000135.1"/>
</dbReference>
<accession>A0A5N0UL11</accession>
<dbReference type="Pfam" id="PF13344">
    <property type="entry name" value="Hydrolase_6"/>
    <property type="match status" value="1"/>
</dbReference>
<keyword evidence="2" id="KW-0378">Hydrolase</keyword>
<sequence length="336" mass="34281">MTDGDTLLSLYDAVLLDLDGTVYHGPRPIPGVAEAIRDARGHGAAVRFVTNNASKAPGDVVETLRSMQIDAEIAEVSTSAQAGAKLAWQQLDEGQTVLVVGAPALIAEVEALGLRAVREYSEDVAAVVQGHWPGTGWKHLAEAALAIRGGARWVACNVDVTLPTERGLLPGNGAMVAALRAATGAEPAVAGKPAAPLLRTASESAGARKPLVVGDRLDTDIAGGVAAGFDSLLVLTGVSTPADLLAAAPEERPTYVAAELSALAAPAKDLLIGPRDGWRVRVDSDALAVAGDGARDGSELLRALCEVAWESGVTTVRAEDEAARAALAGLGFTSAA</sequence>
<dbReference type="PANTHER" id="PTHR19288:SF95">
    <property type="entry name" value="D-GLYCEROL 3-PHOSPHATE PHOSPHATASE"/>
    <property type="match status" value="1"/>
</dbReference>
<comment type="caution">
    <text evidence="2">The sequence shown here is derived from an EMBL/GenBank/DDBJ whole genome shotgun (WGS) entry which is preliminary data.</text>
</comment>
<keyword evidence="3" id="KW-1185">Reference proteome</keyword>
<dbReference type="OrthoDB" id="3400930at2"/>
<evidence type="ECO:0000313" key="3">
    <source>
        <dbReference type="Proteomes" id="UP000319769"/>
    </source>
</evidence>
<dbReference type="AlphaFoldDB" id="A0A5N0UL11"/>
<gene>
    <name evidence="2" type="ORF">FPZ12_042760</name>
</gene>
<organism evidence="2 3">
    <name type="scientific">Amycolatopsis acidicola</name>
    <dbReference type="NCBI Taxonomy" id="2596893"/>
    <lineage>
        <taxon>Bacteria</taxon>
        <taxon>Bacillati</taxon>
        <taxon>Actinomycetota</taxon>
        <taxon>Actinomycetes</taxon>
        <taxon>Pseudonocardiales</taxon>
        <taxon>Pseudonocardiaceae</taxon>
        <taxon>Amycolatopsis</taxon>
    </lineage>
</organism>
<dbReference type="Gene3D" id="3.40.50.1000">
    <property type="entry name" value="HAD superfamily/HAD-like"/>
    <property type="match status" value="2"/>
</dbReference>
<dbReference type="InterPro" id="IPR006357">
    <property type="entry name" value="HAD-SF_hydro_IIA"/>
</dbReference>
<dbReference type="Gene3D" id="3.30.300.290">
    <property type="match status" value="1"/>
</dbReference>